<dbReference type="OrthoDB" id="9806342at2"/>
<dbReference type="GO" id="GO:0016810">
    <property type="term" value="F:hydrolase activity, acting on carbon-nitrogen (but not peptide) bonds"/>
    <property type="evidence" value="ECO:0007669"/>
    <property type="project" value="InterPro"/>
</dbReference>
<proteinExistence type="predicted"/>
<dbReference type="Proteomes" id="UP000261080">
    <property type="component" value="Unassembled WGS sequence"/>
</dbReference>
<dbReference type="InterPro" id="IPR011330">
    <property type="entry name" value="Glyco_hydro/deAcase_b/a-brl"/>
</dbReference>
<dbReference type="InterPro" id="IPR050248">
    <property type="entry name" value="Polysacc_deacetylase_ArnD"/>
</dbReference>
<dbReference type="Gene3D" id="2.60.40.10">
    <property type="entry name" value="Immunoglobulins"/>
    <property type="match status" value="2"/>
</dbReference>
<feature type="domain" description="NodB homology" evidence="2">
    <location>
        <begin position="274"/>
        <end position="465"/>
    </location>
</feature>
<protein>
    <submittedName>
        <fullName evidence="3">Polysaccharide deacetylase</fullName>
    </submittedName>
</protein>
<keyword evidence="4" id="KW-1185">Reference proteome</keyword>
<dbReference type="Pfam" id="PF16403">
    <property type="entry name" value="Bact_surface_Ig-like"/>
    <property type="match status" value="1"/>
</dbReference>
<keyword evidence="1" id="KW-0812">Transmembrane</keyword>
<keyword evidence="1" id="KW-1133">Transmembrane helix</keyword>
<evidence type="ECO:0000313" key="4">
    <source>
        <dbReference type="Proteomes" id="UP000261080"/>
    </source>
</evidence>
<dbReference type="InterPro" id="IPR002509">
    <property type="entry name" value="NODB_dom"/>
</dbReference>
<feature type="transmembrane region" description="Helical" evidence="1">
    <location>
        <begin position="21"/>
        <end position="45"/>
    </location>
</feature>
<dbReference type="InterPro" id="IPR013783">
    <property type="entry name" value="Ig-like_fold"/>
</dbReference>
<comment type="caution">
    <text evidence="3">The sequence shown here is derived from an EMBL/GenBank/DDBJ whole genome shotgun (WGS) entry which is preliminary data.</text>
</comment>
<dbReference type="PANTHER" id="PTHR10587">
    <property type="entry name" value="GLYCOSYL TRANSFERASE-RELATED"/>
    <property type="match status" value="1"/>
</dbReference>
<dbReference type="EMBL" id="QVLX01000002">
    <property type="protein sequence ID" value="RGE89016.1"/>
    <property type="molecule type" value="Genomic_DNA"/>
</dbReference>
<dbReference type="CDD" id="cd10944">
    <property type="entry name" value="CE4_SmPgdA_like"/>
    <property type="match status" value="1"/>
</dbReference>
<dbReference type="GO" id="GO:0005975">
    <property type="term" value="P:carbohydrate metabolic process"/>
    <property type="evidence" value="ECO:0007669"/>
    <property type="project" value="InterPro"/>
</dbReference>
<dbReference type="Gene3D" id="3.20.20.370">
    <property type="entry name" value="Glycoside hydrolase/deacetylase"/>
    <property type="match status" value="1"/>
</dbReference>
<dbReference type="Pfam" id="PF01522">
    <property type="entry name" value="Polysacc_deac_1"/>
    <property type="match status" value="1"/>
</dbReference>
<reference evidence="3 4" key="1">
    <citation type="submission" date="2018-08" db="EMBL/GenBank/DDBJ databases">
        <title>A genome reference for cultivated species of the human gut microbiota.</title>
        <authorList>
            <person name="Zou Y."/>
            <person name="Xue W."/>
            <person name="Luo G."/>
        </authorList>
    </citation>
    <scope>NUCLEOTIDE SEQUENCE [LARGE SCALE GENOMIC DNA]</scope>
    <source>
        <strain evidence="3 4">AF37-2AT</strain>
    </source>
</reference>
<name>A0A3E3K4Y8_9FIRM</name>
<dbReference type="InterPro" id="IPR032179">
    <property type="entry name" value="Cry22Aa_Ig-like"/>
</dbReference>
<keyword evidence="1" id="KW-0472">Membrane</keyword>
<sequence>MEKAMNEHKRRTRSRESRKKQLFLRVGITVLTLAVLIFGGMYYYVSTHPLKLKGDVVEQEMGEPFDPQAYITRVWLGSPGEVSVRSEVDTSKEGDYPVVYEWRDHREKAVVKVRDTTPPTLVVKDYSTDLAEEIKPELFVEKTSDISDVSVRFEKEDDWSQEGTYTVRILAEDASGNQTIEEASLTRKKDTQKPEIQGVQNQTVKQGKSLDFTGGVSVKDDMDPKPSLEVHSEHVDFATPGIYKAVYTARDRSGNVEEIVQKVTVEANPEWNEKIVYLTFDDGPSDNTKKILDILDEYKAKATFFVTGHNQKKNDMLRIAHEKGHAVGLHTYTHDYASVYESEQAYFDDLQKISNMVEKVTGEKSRLIRFPGGSSNTISRKYAPGLMTKLTREVQEKGYQYFDWNCDSTDASGNNVPVDKLIGNATSSQAKHINILMHDTDAKDTTVEALPKIIEHYRKQGYAFRALTVDSYAPHHQVNN</sequence>
<accession>A0A3E3K4Y8</accession>
<dbReference type="SUPFAM" id="SSF88713">
    <property type="entry name" value="Glycoside hydrolase/deacetylase"/>
    <property type="match status" value="1"/>
</dbReference>
<organism evidence="3 4">
    <name type="scientific">Sellimonas intestinalis</name>
    <dbReference type="NCBI Taxonomy" id="1653434"/>
    <lineage>
        <taxon>Bacteria</taxon>
        <taxon>Bacillati</taxon>
        <taxon>Bacillota</taxon>
        <taxon>Clostridia</taxon>
        <taxon>Lachnospirales</taxon>
        <taxon>Lachnospiraceae</taxon>
        <taxon>Sellimonas</taxon>
    </lineage>
</organism>
<evidence type="ECO:0000259" key="2">
    <source>
        <dbReference type="PROSITE" id="PS51677"/>
    </source>
</evidence>
<evidence type="ECO:0000313" key="3">
    <source>
        <dbReference type="EMBL" id="RGE89016.1"/>
    </source>
</evidence>
<dbReference type="PANTHER" id="PTHR10587:SF125">
    <property type="entry name" value="POLYSACCHARIDE DEACETYLASE YHEN-RELATED"/>
    <property type="match status" value="1"/>
</dbReference>
<dbReference type="PROSITE" id="PS51677">
    <property type="entry name" value="NODB"/>
    <property type="match status" value="1"/>
</dbReference>
<dbReference type="AlphaFoldDB" id="A0A3E3K4Y8"/>
<evidence type="ECO:0000256" key="1">
    <source>
        <dbReference type="SAM" id="Phobius"/>
    </source>
</evidence>
<gene>
    <name evidence="3" type="ORF">DW016_05835</name>
</gene>